<name>A0A511HSG0_9BACT</name>
<dbReference type="AlphaFoldDB" id="A0A511HSG0"/>
<organism evidence="1 4">
    <name type="scientific">Myxococcus virescens</name>
    <dbReference type="NCBI Taxonomy" id="83456"/>
    <lineage>
        <taxon>Bacteria</taxon>
        <taxon>Pseudomonadati</taxon>
        <taxon>Myxococcota</taxon>
        <taxon>Myxococcia</taxon>
        <taxon>Myxococcales</taxon>
        <taxon>Cystobacterineae</taxon>
        <taxon>Myxococcaceae</taxon>
        <taxon>Myxococcus</taxon>
    </lineage>
</organism>
<dbReference type="EMBL" id="BJVY01000073">
    <property type="protein sequence ID" value="GEL75429.1"/>
    <property type="molecule type" value="Genomic_DNA"/>
</dbReference>
<proteinExistence type="predicted"/>
<comment type="caution">
    <text evidence="1">The sequence shown here is derived from an EMBL/GenBank/DDBJ whole genome shotgun (WGS) entry which is preliminary data.</text>
</comment>
<evidence type="ECO:0000313" key="3">
    <source>
        <dbReference type="Proteomes" id="UP000198717"/>
    </source>
</evidence>
<sequence>MRLRLTRDVEQEDAGRRELTVESFVLERGAAPGLYRVRSGRGVACESFAEGAGVRTLDTDRDATYRNAERRTAAVGDEAG</sequence>
<keyword evidence="3" id="KW-1185">Reference proteome</keyword>
<dbReference type="EMBL" id="FNAJ01000014">
    <property type="protein sequence ID" value="SDE88149.1"/>
    <property type="molecule type" value="Genomic_DNA"/>
</dbReference>
<evidence type="ECO:0000313" key="4">
    <source>
        <dbReference type="Proteomes" id="UP000321224"/>
    </source>
</evidence>
<protein>
    <submittedName>
        <fullName evidence="1">Uncharacterized protein</fullName>
    </submittedName>
</protein>
<reference evidence="1 4" key="2">
    <citation type="submission" date="2019-07" db="EMBL/GenBank/DDBJ databases">
        <title>Whole genome shotgun sequence of Myxococcus virescens NBRC 100334.</title>
        <authorList>
            <person name="Hosoyama A."/>
            <person name="Uohara A."/>
            <person name="Ohji S."/>
            <person name="Ichikawa N."/>
        </authorList>
    </citation>
    <scope>NUCLEOTIDE SEQUENCE [LARGE SCALE GENOMIC DNA]</scope>
    <source>
        <strain evidence="1 4">NBRC 100334</strain>
    </source>
</reference>
<gene>
    <name evidence="1" type="ORF">MVI01_72130</name>
    <name evidence="2" type="ORF">SAMN04488504_11412</name>
</gene>
<evidence type="ECO:0000313" key="1">
    <source>
        <dbReference type="EMBL" id="GEL75429.1"/>
    </source>
</evidence>
<reference evidence="2 3" key="1">
    <citation type="submission" date="2016-10" db="EMBL/GenBank/DDBJ databases">
        <authorList>
            <person name="Varghese N."/>
            <person name="Submissions S."/>
        </authorList>
    </citation>
    <scope>NUCLEOTIDE SEQUENCE [LARGE SCALE GENOMIC DNA]</scope>
    <source>
        <strain evidence="2 3">DSM 2260</strain>
    </source>
</reference>
<evidence type="ECO:0000313" key="2">
    <source>
        <dbReference type="EMBL" id="SDE88149.1"/>
    </source>
</evidence>
<dbReference type="Proteomes" id="UP000198717">
    <property type="component" value="Unassembled WGS sequence"/>
</dbReference>
<accession>A0A511HSG0</accession>
<dbReference type="Proteomes" id="UP000321224">
    <property type="component" value="Unassembled WGS sequence"/>
</dbReference>